<dbReference type="VEuPathDB" id="FungiDB:BO80DRAFT_399860"/>
<dbReference type="PANTHER" id="PTHR24148:SF64">
    <property type="entry name" value="HETEROKARYON INCOMPATIBILITY DOMAIN-CONTAINING PROTEIN"/>
    <property type="match status" value="1"/>
</dbReference>
<dbReference type="EMBL" id="KZ824424">
    <property type="protein sequence ID" value="RAL04427.1"/>
    <property type="molecule type" value="Genomic_DNA"/>
</dbReference>
<dbReference type="Pfam" id="PF06985">
    <property type="entry name" value="HET"/>
    <property type="match status" value="1"/>
</dbReference>
<evidence type="ECO:0000259" key="2">
    <source>
        <dbReference type="Pfam" id="PF06985"/>
    </source>
</evidence>
<accession>A0A395H940</accession>
<sequence length="839" mass="94856">MNRWHESGCRRPDVSAASGILCCNYCFAVPTLEEGLKLPVLSPLDGTHYDHTWPSAVQDDNSSISGEKPKQGNCPAGPSSLQSREPGFPKITPNDGIRLVRLKAGPFDSPLHVELDVVRIHSIPVPLYDALSYTSFDEIGGQDELRPVFVGKYWDIVYVPHNCEQALRSIRGEKADRIVWVDSLSIDSADVREKSQQVALVGHIYRRATKVIAYLGPETSDSANALGFLKSIAVAGPGMTVEKMHIDKEIRAALKSLLERPYFCRIWAVQHVLLARELEVVCGRQCAPWPKTPFAQTHPDLSIPDWLFRNQNWYGLTDRDLLPILIKASPYKCCDPRDKIFAVSGLIAESGIVPDYTVSMERVYIGLTEYLVKCCNAMDVFKLAGLRKKSFDLPSWVPDWSQALCTRDIPTSTEDSLDKEDGQLPGPTHVLFNGLLGHECEIQRDAATSVLRTRAIKLCDLRGTVQRGKGYTHLSISLKRRATLYVTVPDPEYQPGADGLFILGGYDSPVILRDNLVSRGYTLVATCALSFWMPASRGVLEPSRTRGIPGITVAPLSPEEKILIREFHLSLEQASQIPSSATLAVPISFSTIRDRVLSYSMISLTPLPRHEQQLQETWHTLNSELGWMFRDQEAIWQLLQEVNRLNATEQRGEARMKIHPALVMKYCGTDSSATLYTWDLRRFCWSFLHRVDPANTAPEPHWSPILDQMMARLPDIRKWAETTEQLLRLFEYIELVVEHCWTWLPGNQLSQKWTAHYDNFCAAVGMDTPRDLLNQRPSLDETCHWDVQEFENHLRARAQLWELNRPPELTGRDANSLMVHTGLRSLGLELYDEQVVEIW</sequence>
<evidence type="ECO:0000313" key="4">
    <source>
        <dbReference type="Proteomes" id="UP000249402"/>
    </source>
</evidence>
<gene>
    <name evidence="3" type="ORF">BO80DRAFT_399860</name>
</gene>
<dbReference type="STRING" id="1448316.A0A395H940"/>
<dbReference type="InterPro" id="IPR052895">
    <property type="entry name" value="HetReg/Transcr_Mod"/>
</dbReference>
<dbReference type="OrthoDB" id="2157530at2759"/>
<feature type="region of interest" description="Disordered" evidence="1">
    <location>
        <begin position="52"/>
        <end position="92"/>
    </location>
</feature>
<evidence type="ECO:0000256" key="1">
    <source>
        <dbReference type="SAM" id="MobiDB-lite"/>
    </source>
</evidence>
<proteinExistence type="predicted"/>
<evidence type="ECO:0000313" key="3">
    <source>
        <dbReference type="EMBL" id="RAL04427.1"/>
    </source>
</evidence>
<dbReference type="GeneID" id="37222350"/>
<dbReference type="InterPro" id="IPR010730">
    <property type="entry name" value="HET"/>
</dbReference>
<name>A0A395H940_9EURO</name>
<dbReference type="Proteomes" id="UP000249402">
    <property type="component" value="Unassembled WGS sequence"/>
</dbReference>
<protein>
    <recommendedName>
        <fullName evidence="2">Heterokaryon incompatibility domain-containing protein</fullName>
    </recommendedName>
</protein>
<keyword evidence="4" id="KW-1185">Reference proteome</keyword>
<dbReference type="PANTHER" id="PTHR24148">
    <property type="entry name" value="ANKYRIN REPEAT DOMAIN-CONTAINING PROTEIN 39 HOMOLOG-RELATED"/>
    <property type="match status" value="1"/>
</dbReference>
<feature type="domain" description="Heterokaryon incompatibility" evidence="2">
    <location>
        <begin position="128"/>
        <end position="270"/>
    </location>
</feature>
<organism evidence="3 4">
    <name type="scientific">Aspergillus ibericus CBS 121593</name>
    <dbReference type="NCBI Taxonomy" id="1448316"/>
    <lineage>
        <taxon>Eukaryota</taxon>
        <taxon>Fungi</taxon>
        <taxon>Dikarya</taxon>
        <taxon>Ascomycota</taxon>
        <taxon>Pezizomycotina</taxon>
        <taxon>Eurotiomycetes</taxon>
        <taxon>Eurotiomycetidae</taxon>
        <taxon>Eurotiales</taxon>
        <taxon>Aspergillaceae</taxon>
        <taxon>Aspergillus</taxon>
        <taxon>Aspergillus subgen. Circumdati</taxon>
    </lineage>
</organism>
<dbReference type="AlphaFoldDB" id="A0A395H940"/>
<reference evidence="3 4" key="1">
    <citation type="submission" date="2018-02" db="EMBL/GenBank/DDBJ databases">
        <title>The genomes of Aspergillus section Nigri reveals drivers in fungal speciation.</title>
        <authorList>
            <consortium name="DOE Joint Genome Institute"/>
            <person name="Vesth T.C."/>
            <person name="Nybo J."/>
            <person name="Theobald S."/>
            <person name="Brandl J."/>
            <person name="Frisvad J.C."/>
            <person name="Nielsen K.F."/>
            <person name="Lyhne E.K."/>
            <person name="Kogle M.E."/>
            <person name="Kuo A."/>
            <person name="Riley R."/>
            <person name="Clum A."/>
            <person name="Nolan M."/>
            <person name="Lipzen A."/>
            <person name="Salamov A."/>
            <person name="Henrissat B."/>
            <person name="Wiebenga A."/>
            <person name="De vries R.P."/>
            <person name="Grigoriev I.V."/>
            <person name="Mortensen U.H."/>
            <person name="Andersen M.R."/>
            <person name="Baker S.E."/>
        </authorList>
    </citation>
    <scope>NUCLEOTIDE SEQUENCE [LARGE SCALE GENOMIC DNA]</scope>
    <source>
        <strain evidence="3 4">CBS 121593</strain>
    </source>
</reference>
<dbReference type="RefSeq" id="XP_025578754.1">
    <property type="nucleotide sequence ID" value="XM_025717485.1"/>
</dbReference>